<organism evidence="3 4">
    <name type="scientific">Ophiocordyceps polyrhachis-furcata BCC 54312</name>
    <dbReference type="NCBI Taxonomy" id="1330021"/>
    <lineage>
        <taxon>Eukaryota</taxon>
        <taxon>Fungi</taxon>
        <taxon>Dikarya</taxon>
        <taxon>Ascomycota</taxon>
        <taxon>Pezizomycotina</taxon>
        <taxon>Sordariomycetes</taxon>
        <taxon>Hypocreomycetidae</taxon>
        <taxon>Hypocreales</taxon>
        <taxon>Ophiocordycipitaceae</taxon>
        <taxon>Ophiocordyceps</taxon>
    </lineage>
</organism>
<reference evidence="3 4" key="1">
    <citation type="journal article" date="2015" name="BMC Genomics">
        <title>Insights from the genome of Ophiocordyceps polyrhachis-furcata to pathogenicity and host specificity in insect fungi.</title>
        <authorList>
            <person name="Wichadakul D."/>
            <person name="Kobmoo N."/>
            <person name="Ingsriswang S."/>
            <person name="Tangphatsornruang S."/>
            <person name="Chantasingh D."/>
            <person name="Luangsa-ard J.J."/>
            <person name="Eurwilaichitr L."/>
        </authorList>
    </citation>
    <scope>NUCLEOTIDE SEQUENCE [LARGE SCALE GENOMIC DNA]</scope>
    <source>
        <strain evidence="3 4">BCC 54312</strain>
    </source>
</reference>
<feature type="region of interest" description="Disordered" evidence="1">
    <location>
        <begin position="298"/>
        <end position="366"/>
    </location>
</feature>
<dbReference type="STRING" id="1330021.A0A367LEL1"/>
<evidence type="ECO:0000256" key="2">
    <source>
        <dbReference type="SAM" id="Phobius"/>
    </source>
</evidence>
<proteinExistence type="predicted"/>
<feature type="compositionally biased region" description="Basic and acidic residues" evidence="1">
    <location>
        <begin position="332"/>
        <end position="345"/>
    </location>
</feature>
<evidence type="ECO:0000256" key="1">
    <source>
        <dbReference type="SAM" id="MobiDB-lite"/>
    </source>
</evidence>
<evidence type="ECO:0000313" key="4">
    <source>
        <dbReference type="Proteomes" id="UP000253664"/>
    </source>
</evidence>
<keyword evidence="2" id="KW-1133">Transmembrane helix</keyword>
<feature type="compositionally biased region" description="Basic and acidic residues" evidence="1">
    <location>
        <begin position="356"/>
        <end position="366"/>
    </location>
</feature>
<keyword evidence="4" id="KW-1185">Reference proteome</keyword>
<name>A0A367LEL1_9HYPO</name>
<dbReference type="Proteomes" id="UP000253664">
    <property type="component" value="Unassembled WGS sequence"/>
</dbReference>
<feature type="transmembrane region" description="Helical" evidence="2">
    <location>
        <begin position="268"/>
        <end position="292"/>
    </location>
</feature>
<dbReference type="AlphaFoldDB" id="A0A367LEL1"/>
<sequence length="381" mass="40880">MSNNQAHPETLIMAHSPAITTRFSTGTEDRRNLGPLTTQHHAPSRCFDWTLDPNIYSTLAQGGLDIAEDLSIFVTDRRTVQAICPRATMHSCLPRPAGMAAAPTGTGLFFSPGLECPAGWQTAASVTGSMTSRNSIFIHGIVVSTLLPGENVVVCCPSGFQYVPVTPPTPPVVYCSSEVVDPELSFNYWSCRGNTNFVRASRSGAAYRLTLTTTSNGHTTQVSVSFHRIRVYAPTIQLNYRPQDVWATTVSAPIDSGGGRGGGLGGGVVAGIVVGAIVLLLLLVLVLASLLIRSRRRTSSDQLQQTSDPNWNKPELDGAVGGGPTRPGPTRVRSELEAGERHELDDTGSGPVYELGETRRAEQLDGESRLRRWSGLRRGMA</sequence>
<accession>A0A367LEL1</accession>
<evidence type="ECO:0000313" key="3">
    <source>
        <dbReference type="EMBL" id="RCI12864.1"/>
    </source>
</evidence>
<gene>
    <name evidence="3" type="ORF">L249_0560</name>
</gene>
<comment type="caution">
    <text evidence="3">The sequence shown here is derived from an EMBL/GenBank/DDBJ whole genome shotgun (WGS) entry which is preliminary data.</text>
</comment>
<keyword evidence="2" id="KW-0812">Transmembrane</keyword>
<dbReference type="OrthoDB" id="5429716at2759"/>
<protein>
    <submittedName>
        <fullName evidence="3">Uncharacterized protein</fullName>
    </submittedName>
</protein>
<keyword evidence="2" id="KW-0472">Membrane</keyword>
<dbReference type="EMBL" id="LKCN02000007">
    <property type="protein sequence ID" value="RCI12864.1"/>
    <property type="molecule type" value="Genomic_DNA"/>
</dbReference>
<feature type="compositionally biased region" description="Polar residues" evidence="1">
    <location>
        <begin position="300"/>
        <end position="310"/>
    </location>
</feature>